<reference evidence="2 3" key="1">
    <citation type="submission" date="2014-04" db="EMBL/GenBank/DDBJ databases">
        <title>Evolutionary Origins and Diversification of the Mycorrhizal Mutualists.</title>
        <authorList>
            <consortium name="DOE Joint Genome Institute"/>
            <consortium name="Mycorrhizal Genomics Consortium"/>
            <person name="Kohler A."/>
            <person name="Kuo A."/>
            <person name="Nagy L.G."/>
            <person name="Floudas D."/>
            <person name="Copeland A."/>
            <person name="Barry K.W."/>
            <person name="Cichocki N."/>
            <person name="Veneault-Fourrey C."/>
            <person name="LaButti K."/>
            <person name="Lindquist E.A."/>
            <person name="Lipzen A."/>
            <person name="Lundell T."/>
            <person name="Morin E."/>
            <person name="Murat C."/>
            <person name="Riley R."/>
            <person name="Ohm R."/>
            <person name="Sun H."/>
            <person name="Tunlid A."/>
            <person name="Henrissat B."/>
            <person name="Grigoriev I.V."/>
            <person name="Hibbett D.S."/>
            <person name="Martin F."/>
        </authorList>
    </citation>
    <scope>NUCLEOTIDE SEQUENCE [LARGE SCALE GENOMIC DNA]</scope>
    <source>
        <strain evidence="2 3">FD-317 M1</strain>
    </source>
</reference>
<dbReference type="HOGENOM" id="CLU_1749877_0_0_1"/>
<keyword evidence="3" id="KW-1185">Reference proteome</keyword>
<gene>
    <name evidence="2" type="ORF">GYMLUDRAFT_920321</name>
</gene>
<feature type="transmembrane region" description="Helical" evidence="1">
    <location>
        <begin position="119"/>
        <end position="139"/>
    </location>
</feature>
<name>A0A0D0C841_9AGAR</name>
<keyword evidence="1" id="KW-0812">Transmembrane</keyword>
<protein>
    <submittedName>
        <fullName evidence="2">Unplaced genomic scaffold GYMLUscaffold_72, whole genome shotgun sequence</fullName>
    </submittedName>
</protein>
<dbReference type="AlphaFoldDB" id="A0A0D0C841"/>
<sequence length="149" mass="17622">MRQWTFEIRLLPGMLNLIIHEYPFNHLILGTLQGDHRQQHLDHTLTFWCPLAGRSIRPISKALRIHLPGWNRPFDGVNLTLLWRNLYVASNRRRLYRQFLSLSSPLSLLFHLLPPLYLMTPLIGIIPMSALHHILSLHLRHYRDRQSSI</sequence>
<evidence type="ECO:0000313" key="3">
    <source>
        <dbReference type="Proteomes" id="UP000053593"/>
    </source>
</evidence>
<accession>A0A0D0C841</accession>
<dbReference type="Proteomes" id="UP000053593">
    <property type="component" value="Unassembled WGS sequence"/>
</dbReference>
<evidence type="ECO:0000313" key="2">
    <source>
        <dbReference type="EMBL" id="KIK54092.1"/>
    </source>
</evidence>
<evidence type="ECO:0000256" key="1">
    <source>
        <dbReference type="SAM" id="Phobius"/>
    </source>
</evidence>
<keyword evidence="1" id="KW-1133">Transmembrane helix</keyword>
<organism evidence="2 3">
    <name type="scientific">Collybiopsis luxurians FD-317 M1</name>
    <dbReference type="NCBI Taxonomy" id="944289"/>
    <lineage>
        <taxon>Eukaryota</taxon>
        <taxon>Fungi</taxon>
        <taxon>Dikarya</taxon>
        <taxon>Basidiomycota</taxon>
        <taxon>Agaricomycotina</taxon>
        <taxon>Agaricomycetes</taxon>
        <taxon>Agaricomycetidae</taxon>
        <taxon>Agaricales</taxon>
        <taxon>Marasmiineae</taxon>
        <taxon>Omphalotaceae</taxon>
        <taxon>Collybiopsis</taxon>
        <taxon>Collybiopsis luxurians</taxon>
    </lineage>
</organism>
<keyword evidence="1" id="KW-0472">Membrane</keyword>
<proteinExistence type="predicted"/>
<dbReference type="EMBL" id="KN834820">
    <property type="protein sequence ID" value="KIK54092.1"/>
    <property type="molecule type" value="Genomic_DNA"/>
</dbReference>